<dbReference type="KEGG" id="hadh:FRZ61_28320"/>
<sequence>MEGPFMSDQDIPSPSDLKKMTAQADAARAEEELSRLHKKEDEERERREGFMAQGLRDDVRERVNRALKRAAESNLTRVKAMEFSATYLADGGRAVNNADPEWPKSLQGWAARGYEFFQKELAPKGYRLHAEISEFDKSGVPKTVIVEVVWS</sequence>
<accession>A0A5J6MYS9</accession>
<reference evidence="2 3" key="1">
    <citation type="submission" date="2019-08" db="EMBL/GenBank/DDBJ databases">
        <title>Hyperibacter terrae gen. nov., sp. nov. and Hyperibacter viscosus sp. nov., two new members in the family Rhodospirillaceae isolated from the rhizosphere of Hypericum perforatum.</title>
        <authorList>
            <person name="Noviana Z."/>
        </authorList>
    </citation>
    <scope>NUCLEOTIDE SEQUENCE [LARGE SCALE GENOMIC DNA]</scope>
    <source>
        <strain evidence="2 3">R5959</strain>
    </source>
</reference>
<evidence type="ECO:0000256" key="1">
    <source>
        <dbReference type="SAM" id="MobiDB-lite"/>
    </source>
</evidence>
<dbReference type="EMBL" id="CP042582">
    <property type="protein sequence ID" value="QEX22898.1"/>
    <property type="molecule type" value="Genomic_DNA"/>
</dbReference>
<proteinExistence type="predicted"/>
<feature type="region of interest" description="Disordered" evidence="1">
    <location>
        <begin position="1"/>
        <end position="55"/>
    </location>
</feature>
<organism evidence="2 3">
    <name type="scientific">Hypericibacter adhaerens</name>
    <dbReference type="NCBI Taxonomy" id="2602016"/>
    <lineage>
        <taxon>Bacteria</taxon>
        <taxon>Pseudomonadati</taxon>
        <taxon>Pseudomonadota</taxon>
        <taxon>Alphaproteobacteria</taxon>
        <taxon>Rhodospirillales</taxon>
        <taxon>Dongiaceae</taxon>
        <taxon>Hypericibacter</taxon>
    </lineage>
</organism>
<evidence type="ECO:0000313" key="2">
    <source>
        <dbReference type="EMBL" id="QEX22898.1"/>
    </source>
</evidence>
<protein>
    <submittedName>
        <fullName evidence="2">Uncharacterized protein</fullName>
    </submittedName>
</protein>
<dbReference type="AlphaFoldDB" id="A0A5J6MYS9"/>
<name>A0A5J6MYS9_9PROT</name>
<dbReference type="Proteomes" id="UP000325797">
    <property type="component" value="Chromosome"/>
</dbReference>
<evidence type="ECO:0000313" key="3">
    <source>
        <dbReference type="Proteomes" id="UP000325797"/>
    </source>
</evidence>
<gene>
    <name evidence="2" type="ORF">FRZ61_28320</name>
</gene>
<keyword evidence="3" id="KW-1185">Reference proteome</keyword>
<feature type="compositionally biased region" description="Basic and acidic residues" evidence="1">
    <location>
        <begin position="27"/>
        <end position="55"/>
    </location>
</feature>